<keyword evidence="3" id="KW-1185">Reference proteome</keyword>
<evidence type="ECO:0000313" key="2">
    <source>
        <dbReference type="EMBL" id="KAK3883514.1"/>
    </source>
</evidence>
<dbReference type="AlphaFoldDB" id="A0AAE1FZL1"/>
<proteinExistence type="predicted"/>
<name>A0AAE1FZL1_PETCI</name>
<accession>A0AAE1FZL1</accession>
<sequence>MEVCRVPGGGCGHRTYEKRLEKWIAERIDQDTSPPQDPISQNDQTKEVSSFSISNQEVRKKKKGKEESLFAIATKEGCDTLVQRAHLSKNNHFRSLILGGVDLIAKEGEYHGSCRVQFMHETERHDHKVATSHDLHKIAFSSLSTFVQMEIIQNGKVLFMSSLLELYKAEYSGSGGDPKEVVTYNSQNLSRKFQLLSSSSFKNELGKFLLREWQKDHYWSLLNGKTLYASHGGVCYKYTPNEHQQIHVSSPAHLQANHEEADTLIAFYLENITSNAVIIRASDTDVLDAAGRYLYLFTCIGEVDGDVNIEVASEFVCKMYSQPKVRSVDEARYNKLMQMTGKIDQDKPLTNIKRIDCALLPPSRRALDKKLQRAQYVSILWNHANLACPDQGLSPTDYGWSANGNLLQPVWFDGPALPDTLFTDRDNNKDDSNDACSDSDETTIVESTEDVDSDADDHIYHEPSDDEAWSEDSDTDSQDVE</sequence>
<dbReference type="PANTHER" id="PTHR46704:SF9">
    <property type="entry name" value="BHLH DOMAIN-CONTAINING PROTEIN"/>
    <property type="match status" value="1"/>
</dbReference>
<evidence type="ECO:0000313" key="3">
    <source>
        <dbReference type="Proteomes" id="UP001286313"/>
    </source>
</evidence>
<dbReference type="Proteomes" id="UP001286313">
    <property type="component" value="Unassembled WGS sequence"/>
</dbReference>
<feature type="compositionally biased region" description="Acidic residues" evidence="1">
    <location>
        <begin position="464"/>
        <end position="481"/>
    </location>
</feature>
<reference evidence="2" key="1">
    <citation type="submission" date="2023-10" db="EMBL/GenBank/DDBJ databases">
        <title>Genome assemblies of two species of porcelain crab, Petrolisthes cinctipes and Petrolisthes manimaculis (Anomura: Porcellanidae).</title>
        <authorList>
            <person name="Angst P."/>
        </authorList>
    </citation>
    <scope>NUCLEOTIDE SEQUENCE</scope>
    <source>
        <strain evidence="2">PB745_01</strain>
        <tissue evidence="2">Gill</tissue>
    </source>
</reference>
<feature type="compositionally biased region" description="Polar residues" evidence="1">
    <location>
        <begin position="31"/>
        <end position="56"/>
    </location>
</feature>
<dbReference type="EMBL" id="JAWQEG010000987">
    <property type="protein sequence ID" value="KAK3883514.1"/>
    <property type="molecule type" value="Genomic_DNA"/>
</dbReference>
<feature type="region of interest" description="Disordered" evidence="1">
    <location>
        <begin position="25"/>
        <end position="59"/>
    </location>
</feature>
<gene>
    <name evidence="2" type="ORF">Pcinc_012213</name>
</gene>
<feature type="compositionally biased region" description="Acidic residues" evidence="1">
    <location>
        <begin position="437"/>
        <end position="455"/>
    </location>
</feature>
<comment type="caution">
    <text evidence="2">The sequence shown here is derived from an EMBL/GenBank/DDBJ whole genome shotgun (WGS) entry which is preliminary data.</text>
</comment>
<dbReference type="PANTHER" id="PTHR46704">
    <property type="entry name" value="CXC DOMAIN-CONTAINING PROTEIN-RELATED"/>
    <property type="match status" value="1"/>
</dbReference>
<feature type="region of interest" description="Disordered" evidence="1">
    <location>
        <begin position="424"/>
        <end position="481"/>
    </location>
</feature>
<protein>
    <submittedName>
        <fullName evidence="2">Uncharacterized protein</fullName>
    </submittedName>
</protein>
<organism evidence="2 3">
    <name type="scientific">Petrolisthes cinctipes</name>
    <name type="common">Flat porcelain crab</name>
    <dbReference type="NCBI Taxonomy" id="88211"/>
    <lineage>
        <taxon>Eukaryota</taxon>
        <taxon>Metazoa</taxon>
        <taxon>Ecdysozoa</taxon>
        <taxon>Arthropoda</taxon>
        <taxon>Crustacea</taxon>
        <taxon>Multicrustacea</taxon>
        <taxon>Malacostraca</taxon>
        <taxon>Eumalacostraca</taxon>
        <taxon>Eucarida</taxon>
        <taxon>Decapoda</taxon>
        <taxon>Pleocyemata</taxon>
        <taxon>Anomura</taxon>
        <taxon>Galatheoidea</taxon>
        <taxon>Porcellanidae</taxon>
        <taxon>Petrolisthes</taxon>
    </lineage>
</organism>
<evidence type="ECO:0000256" key="1">
    <source>
        <dbReference type="SAM" id="MobiDB-lite"/>
    </source>
</evidence>